<accession>A0A9D4JXL4</accession>
<proteinExistence type="predicted"/>
<comment type="caution">
    <text evidence="1">The sequence shown here is derived from an EMBL/GenBank/DDBJ whole genome shotgun (WGS) entry which is preliminary data.</text>
</comment>
<sequence length="106" mass="12037">MCSLQEHPVEITVKVTADDLFKDIDANQKIRDRPKSIKLVCNGPHGMQVRDIALSYTPGYLIVQTDQPLYNPEQTGMSDFYALTHIVIHAMIHNGIVFCFQTVFIM</sequence>
<dbReference type="Proteomes" id="UP000828390">
    <property type="component" value="Unassembled WGS sequence"/>
</dbReference>
<gene>
    <name evidence="1" type="ORF">DPMN_128624</name>
</gene>
<reference evidence="1" key="2">
    <citation type="submission" date="2020-11" db="EMBL/GenBank/DDBJ databases">
        <authorList>
            <person name="McCartney M.A."/>
            <person name="Auch B."/>
            <person name="Kono T."/>
            <person name="Mallez S."/>
            <person name="Becker A."/>
            <person name="Gohl D.M."/>
            <person name="Silverstein K.A.T."/>
            <person name="Koren S."/>
            <person name="Bechman K.B."/>
            <person name="Herman A."/>
            <person name="Abrahante J.E."/>
            <person name="Garbe J."/>
        </authorList>
    </citation>
    <scope>NUCLEOTIDE SEQUENCE</scope>
    <source>
        <strain evidence="1">Duluth1</strain>
        <tissue evidence="1">Whole animal</tissue>
    </source>
</reference>
<dbReference type="AlphaFoldDB" id="A0A9D4JXL4"/>
<name>A0A9D4JXL4_DREPO</name>
<evidence type="ECO:0000313" key="1">
    <source>
        <dbReference type="EMBL" id="KAH3826714.1"/>
    </source>
</evidence>
<organism evidence="1 2">
    <name type="scientific">Dreissena polymorpha</name>
    <name type="common">Zebra mussel</name>
    <name type="synonym">Mytilus polymorpha</name>
    <dbReference type="NCBI Taxonomy" id="45954"/>
    <lineage>
        <taxon>Eukaryota</taxon>
        <taxon>Metazoa</taxon>
        <taxon>Spiralia</taxon>
        <taxon>Lophotrochozoa</taxon>
        <taxon>Mollusca</taxon>
        <taxon>Bivalvia</taxon>
        <taxon>Autobranchia</taxon>
        <taxon>Heteroconchia</taxon>
        <taxon>Euheterodonta</taxon>
        <taxon>Imparidentia</taxon>
        <taxon>Neoheterodontei</taxon>
        <taxon>Myida</taxon>
        <taxon>Dreissenoidea</taxon>
        <taxon>Dreissenidae</taxon>
        <taxon>Dreissena</taxon>
    </lineage>
</organism>
<reference evidence="1" key="1">
    <citation type="journal article" date="2019" name="bioRxiv">
        <title>The Genome of the Zebra Mussel, Dreissena polymorpha: A Resource for Invasive Species Research.</title>
        <authorList>
            <person name="McCartney M.A."/>
            <person name="Auch B."/>
            <person name="Kono T."/>
            <person name="Mallez S."/>
            <person name="Zhang Y."/>
            <person name="Obille A."/>
            <person name="Becker A."/>
            <person name="Abrahante J.E."/>
            <person name="Garbe J."/>
            <person name="Badalamenti J.P."/>
            <person name="Herman A."/>
            <person name="Mangelson H."/>
            <person name="Liachko I."/>
            <person name="Sullivan S."/>
            <person name="Sone E.D."/>
            <person name="Koren S."/>
            <person name="Silverstein K.A.T."/>
            <person name="Beckman K.B."/>
            <person name="Gohl D.M."/>
        </authorList>
    </citation>
    <scope>NUCLEOTIDE SEQUENCE</scope>
    <source>
        <strain evidence="1">Duluth1</strain>
        <tissue evidence="1">Whole animal</tissue>
    </source>
</reference>
<keyword evidence="2" id="KW-1185">Reference proteome</keyword>
<dbReference type="EMBL" id="JAIWYP010000005">
    <property type="protein sequence ID" value="KAH3826714.1"/>
    <property type="molecule type" value="Genomic_DNA"/>
</dbReference>
<protein>
    <submittedName>
        <fullName evidence="1">Uncharacterized protein</fullName>
    </submittedName>
</protein>
<evidence type="ECO:0000313" key="2">
    <source>
        <dbReference type="Proteomes" id="UP000828390"/>
    </source>
</evidence>